<evidence type="ECO:0000256" key="14">
    <source>
        <dbReference type="SAM" id="Phobius"/>
    </source>
</evidence>
<feature type="domain" description="Plastocyanin-like" evidence="16">
    <location>
        <begin position="420"/>
        <end position="524"/>
    </location>
</feature>
<evidence type="ECO:0000256" key="8">
    <source>
        <dbReference type="ARBA" id="ARBA00023002"/>
    </source>
</evidence>
<evidence type="ECO:0000256" key="9">
    <source>
        <dbReference type="ARBA" id="ARBA00023008"/>
    </source>
</evidence>
<feature type="binding site" description="type 1 copper site" evidence="11">
    <location>
        <position position="503"/>
    </location>
    <ligand>
        <name>Cu cation</name>
        <dbReference type="ChEBI" id="CHEBI:23378"/>
        <label>1</label>
    </ligand>
</feature>
<dbReference type="SUPFAM" id="SSF49503">
    <property type="entry name" value="Cupredoxins"/>
    <property type="match status" value="2"/>
</dbReference>
<keyword evidence="7" id="KW-0677">Repeat</keyword>
<dbReference type="EC" id="1.7.2.1" evidence="4"/>
<evidence type="ECO:0000313" key="18">
    <source>
        <dbReference type="Proteomes" id="UP001190700"/>
    </source>
</evidence>
<keyword evidence="14" id="KW-0812">Transmembrane</keyword>
<evidence type="ECO:0000256" key="11">
    <source>
        <dbReference type="PIRSR" id="PIRSR601287-1"/>
    </source>
</evidence>
<dbReference type="PANTHER" id="PTHR11709:SF394">
    <property type="entry name" value="FI03373P-RELATED"/>
    <property type="match status" value="1"/>
</dbReference>
<comment type="caution">
    <text evidence="17">The sequence shown here is derived from an EMBL/GenBank/DDBJ whole genome shotgun (WGS) entry which is preliminary data.</text>
</comment>
<evidence type="ECO:0000256" key="6">
    <source>
        <dbReference type="ARBA" id="ARBA00022723"/>
    </source>
</evidence>
<dbReference type="InterPro" id="IPR011706">
    <property type="entry name" value="Cu-oxidase_C"/>
</dbReference>
<comment type="subunit">
    <text evidence="3">Homotrimer.</text>
</comment>
<name>A0AAE0LLR7_9CHLO</name>
<feature type="compositionally biased region" description="Pro residues" evidence="13">
    <location>
        <begin position="105"/>
        <end position="115"/>
    </location>
</feature>
<organism evidence="17 18">
    <name type="scientific">Cymbomonas tetramitiformis</name>
    <dbReference type="NCBI Taxonomy" id="36881"/>
    <lineage>
        <taxon>Eukaryota</taxon>
        <taxon>Viridiplantae</taxon>
        <taxon>Chlorophyta</taxon>
        <taxon>Pyramimonadophyceae</taxon>
        <taxon>Pyramimonadales</taxon>
        <taxon>Pyramimonadaceae</taxon>
        <taxon>Cymbomonas</taxon>
    </lineage>
</organism>
<comment type="cofactor">
    <cofactor evidence="1 11">
        <name>Cu(+)</name>
        <dbReference type="ChEBI" id="CHEBI:49552"/>
    </cofactor>
</comment>
<feature type="region of interest" description="Disordered" evidence="13">
    <location>
        <begin position="1783"/>
        <end position="1838"/>
    </location>
</feature>
<feature type="binding site" description="type 1 copper site" evidence="11">
    <location>
        <position position="467"/>
    </location>
    <ligand>
        <name>Cu cation</name>
        <dbReference type="ChEBI" id="CHEBI:23378"/>
        <label>1</label>
    </ligand>
</feature>
<keyword evidence="12" id="KW-0175">Coiled coil</keyword>
<evidence type="ECO:0000256" key="1">
    <source>
        <dbReference type="ARBA" id="ARBA00001960"/>
    </source>
</evidence>
<dbReference type="Pfam" id="PF01391">
    <property type="entry name" value="Collagen"/>
    <property type="match status" value="1"/>
</dbReference>
<feature type="binding site" description="type 1 copper site" evidence="11">
    <location>
        <position position="502"/>
    </location>
    <ligand>
        <name>Cu cation</name>
        <dbReference type="ChEBI" id="CHEBI:23378"/>
        <label>1</label>
    </ligand>
</feature>
<dbReference type="Proteomes" id="UP001190700">
    <property type="component" value="Unassembled WGS sequence"/>
</dbReference>
<keyword evidence="6 11" id="KW-0479">Metal-binding</keyword>
<comment type="similarity">
    <text evidence="2">Belongs to the multicopper oxidase family.</text>
</comment>
<dbReference type="Pfam" id="PF07731">
    <property type="entry name" value="Cu-oxidase_2"/>
    <property type="match status" value="1"/>
</dbReference>
<accession>A0AAE0LLR7</accession>
<feature type="binding site" description="type 1 copper site" evidence="11">
    <location>
        <position position="511"/>
    </location>
    <ligand>
        <name>Cu cation</name>
        <dbReference type="ChEBI" id="CHEBI:23378"/>
        <label>1</label>
    </ligand>
</feature>
<evidence type="ECO:0000256" key="3">
    <source>
        <dbReference type="ARBA" id="ARBA00011233"/>
    </source>
</evidence>
<dbReference type="InterPro" id="IPR008972">
    <property type="entry name" value="Cupredoxin"/>
</dbReference>
<reference evidence="17 18" key="1">
    <citation type="journal article" date="2015" name="Genome Biol. Evol.">
        <title>Comparative Genomics of a Bacterivorous Green Alga Reveals Evolutionary Causalities and Consequences of Phago-Mixotrophic Mode of Nutrition.</title>
        <authorList>
            <person name="Burns J.A."/>
            <person name="Paasch A."/>
            <person name="Narechania A."/>
            <person name="Kim E."/>
        </authorList>
    </citation>
    <scope>NUCLEOTIDE SEQUENCE [LARGE SCALE GENOMIC DNA]</scope>
    <source>
        <strain evidence="17 18">PLY_AMNH</strain>
    </source>
</reference>
<evidence type="ECO:0000256" key="2">
    <source>
        <dbReference type="ARBA" id="ARBA00010609"/>
    </source>
</evidence>
<evidence type="ECO:0000259" key="15">
    <source>
        <dbReference type="Pfam" id="PF07731"/>
    </source>
</evidence>
<evidence type="ECO:0000256" key="10">
    <source>
        <dbReference type="ARBA" id="ARBA00049340"/>
    </source>
</evidence>
<comment type="cofactor">
    <cofactor evidence="11">
        <name>Cu(2+)</name>
        <dbReference type="ChEBI" id="CHEBI:29036"/>
    </cofactor>
</comment>
<evidence type="ECO:0000256" key="13">
    <source>
        <dbReference type="SAM" id="MobiDB-lite"/>
    </source>
</evidence>
<evidence type="ECO:0000259" key="16">
    <source>
        <dbReference type="Pfam" id="PF07732"/>
    </source>
</evidence>
<sequence>MPHYAQMRGTALPQHKKQKDDYGPEDYNFPQESDNQCATVFKIVFAIVLTIVAATALAFSLYNYNHKSHDGVAGLPGPPGESGFIGGTGEPGVKGETGQIGPPGATGPPGAPGAPGPSGVAGMPGSAGVVDETHAHALGQLQVEVERLKLQLHREGVFMHSHLDNQTHSPVGGGVDAGTVHNSSVSHREMHELQTMRQTVQKELRDYRQHADKKMQQLAQAMQAMQSEAATATAQRDALQTQLLEYANQSFGHGDLNELHPDAVDASKFAGLTAEVSKLRDDAILWKNAATPETALAKGVGKSVYRDPKLIPPAINVDYTPKRDEHGEVMYYADKDCRWNKPDDDVDRCVRVPIPEQRDFNSTFMMKGNKYEFGHEVPYPLPTRTNKGSDIDPNYVINIMPRRHFPITHMINIVADDVTAEIEPGHTFNFMTYNYTVPGPPIRVRVGDWIDFTLTNRGYREHSLDFHATTGPGGGAAALRAEPGESARVMWKAIYPGMFIYHCASNWVSDHISEGGYGAIIVENLEGFPYSDVDMFMAQGDLYLNEPLQTGPLPSAIQKPFGKFVNMHNRFNKVKERYEMSDIVMFNGEPWALVKNPVIVETHDVVRIFIVTGGANTMSSFHVIGDHWDRVWLHADNSNLPMENVQTTVVPPGGCAVVDFRLDNPGRYIFVDHALVRTFTKGNLGFIMSCEKHDANCRARGEAGSYPATYNGDQTRYLPPEGNLMHKNNGPGIVGNDPCIYTAWIRESTDRVTSDETRKEMYDWLIQNCPTDPDTTAEDRDFASAPVMWGFDANRVDYEHFHSWKHFAWNQNEVPQVRVSRTDFAANTMIASGVKNTGNPSDESTKRYPTVRYELVKKRDFIFEKVEDSKKDDWMLNERTSVVTGKDAIVQIPSDSTSASWDLNMLKMPNGRIAMANNDANFVFPAGVDQYTTAAAQWAVDPVTLEVKQATSLPTRYNFVVVGGKAYTVESRMRGPSTYNNHLAALRLIQVDPDDYSVIQTKDLTCALGKASKCNTDGTYIVENAAEYLQLNILGVLPPEDDTPDGSVPAACEGKGGVIVGTSGYPYYEALGQSDNIAALGIVKYDYHPSVAMVCANDDLTVAWRYDNGGVYKVDETAERNSDGDIPKFHTKMPEVNDMVPNDKFVRGVKYVATMSKVNTLEMDLSKMLPSKITLRLTQPPNSEPSAPILKVNDILQITPVDKDNYPKPTLLIVTQIMPNSVLISAEVMSWNGMNFDTRDEIQVFPFGEENIPLQAVKTTEPRPVGVNVQDIAELTYVIAIPTDTENTTPKSKVTVKTISIKLDTIQLETIGEGLSTKSSSESHTFNILSEYVTSDDVDPSENPFELLEQAVNGNVFVLKDKEILLFPQSLKLMERSQPFESEAEIQGMFNWGGSFWAQAAVDVEHGSVALPCGNGHRDSIPFILATQHIKHRVNALDLVYQTWKEANNVEEATKALENIASHMELAGKFFQESDIVSDLDKQICQSGGLVLDLRTGEEKANIRGHAPDSWVVYGNTYAPGEIAAQTAPWEGEDRARAIYSMGFDSWRDLDGNNVVVPGDDSPVMLLTTKGGANIFVKRDDPKVTIGVKQLTALPQSAPGTTAPFNFHGACYVGDGIFALRTPATDQAVHLQTREGTSEPVASTAGWLSIVKVDLPEGANKATVDIVHQLDLGSQTASNHASAISCAGGQVGVFTVGADNVDDHEYRIYDIGNCDHTKANSCRFSSIPIPKIEVLETRYAPVTAMWDAGYLFVKSDTSLRKFVIIPGIGDDEVDERNPALTMHSDQLRSEGKEWRDVTSLSPAVPSATTPTELPPTAIPTSTTPVPESSSPASGSGGSLYMDSSSSTFFDFCKTNTLEADTLDMKAKPGFFYFRNEEAVIEVSKLMFGQHKGGSQSIINMISDVNAPANPVDNTVGLCTWSRGGPGVAQHSYRVVQSWELMKPYIARVSESLCNSINPIKDMVEKSCKYT</sequence>
<dbReference type="InterPro" id="IPR011707">
    <property type="entry name" value="Cu-oxidase-like_N"/>
</dbReference>
<keyword evidence="18" id="KW-1185">Reference proteome</keyword>
<dbReference type="InterPro" id="IPR045087">
    <property type="entry name" value="Cu-oxidase_fam"/>
</dbReference>
<feature type="compositionally biased region" description="Polar residues" evidence="13">
    <location>
        <begin position="1798"/>
        <end position="1811"/>
    </location>
</feature>
<keyword evidence="14" id="KW-1133">Transmembrane helix</keyword>
<evidence type="ECO:0000256" key="7">
    <source>
        <dbReference type="ARBA" id="ARBA00022737"/>
    </source>
</evidence>
<protein>
    <recommendedName>
        <fullName evidence="5">Copper-containing nitrite reductase</fullName>
        <ecNumber evidence="4">1.7.2.1</ecNumber>
    </recommendedName>
</protein>
<feature type="domain" description="Plastocyanin-like" evidence="15">
    <location>
        <begin position="576"/>
        <end position="670"/>
    </location>
</feature>
<dbReference type="PANTHER" id="PTHR11709">
    <property type="entry name" value="MULTI-COPPER OXIDASE"/>
    <property type="match status" value="1"/>
</dbReference>
<feature type="region of interest" description="Disordered" evidence="13">
    <location>
        <begin position="1"/>
        <end position="30"/>
    </location>
</feature>
<feature type="transmembrane region" description="Helical" evidence="14">
    <location>
        <begin position="40"/>
        <end position="62"/>
    </location>
</feature>
<dbReference type="Pfam" id="PF07732">
    <property type="entry name" value="Cu-oxidase_3"/>
    <property type="match status" value="1"/>
</dbReference>
<feature type="compositionally biased region" description="Low complexity" evidence="13">
    <location>
        <begin position="1819"/>
        <end position="1838"/>
    </location>
</feature>
<dbReference type="Gene3D" id="2.60.40.420">
    <property type="entry name" value="Cupredoxins - blue copper proteins"/>
    <property type="match status" value="2"/>
</dbReference>
<feature type="binding site" description="type 1 copper site" evidence="11">
    <location>
        <position position="462"/>
    </location>
    <ligand>
        <name>Cu cation</name>
        <dbReference type="ChEBI" id="CHEBI:23378"/>
        <label>1</label>
    </ligand>
</feature>
<feature type="compositionally biased region" description="Gly residues" evidence="13">
    <location>
        <begin position="83"/>
        <end position="92"/>
    </location>
</feature>
<dbReference type="GO" id="GO:0050421">
    <property type="term" value="F:nitrite reductase (NO-forming) activity"/>
    <property type="evidence" value="ECO:0007669"/>
    <property type="project" value="UniProtKB-EC"/>
</dbReference>
<feature type="compositionally biased region" description="Basic and acidic residues" evidence="13">
    <location>
        <begin position="1785"/>
        <end position="1796"/>
    </location>
</feature>
<keyword evidence="9 11" id="KW-0186">Copper</keyword>
<dbReference type="GO" id="GO:0005507">
    <property type="term" value="F:copper ion binding"/>
    <property type="evidence" value="ECO:0007669"/>
    <property type="project" value="InterPro"/>
</dbReference>
<comment type="catalytic activity">
    <reaction evidence="10">
        <text>nitric oxide + Fe(III)-[cytochrome c] + H2O = Fe(II)-[cytochrome c] + nitrite + 2 H(+)</text>
        <dbReference type="Rhea" id="RHEA:15233"/>
        <dbReference type="Rhea" id="RHEA-COMP:10350"/>
        <dbReference type="Rhea" id="RHEA-COMP:14399"/>
        <dbReference type="ChEBI" id="CHEBI:15377"/>
        <dbReference type="ChEBI" id="CHEBI:15378"/>
        <dbReference type="ChEBI" id="CHEBI:16301"/>
        <dbReference type="ChEBI" id="CHEBI:16480"/>
        <dbReference type="ChEBI" id="CHEBI:29033"/>
        <dbReference type="ChEBI" id="CHEBI:29034"/>
        <dbReference type="EC" id="1.7.2.1"/>
    </reaction>
</comment>
<dbReference type="InterPro" id="IPR008160">
    <property type="entry name" value="Collagen"/>
</dbReference>
<feature type="region of interest" description="Disordered" evidence="13">
    <location>
        <begin position="73"/>
        <end position="124"/>
    </location>
</feature>
<proteinExistence type="inferred from homology"/>
<evidence type="ECO:0000313" key="17">
    <source>
        <dbReference type="EMBL" id="KAK3289893.1"/>
    </source>
</evidence>
<feature type="binding site" description="type 1 copper site" evidence="11">
    <location>
        <position position="673"/>
    </location>
    <ligand>
        <name>Cu cation</name>
        <dbReference type="ChEBI" id="CHEBI:23378"/>
        <label>1</label>
    </ligand>
</feature>
<dbReference type="PRINTS" id="PR00695">
    <property type="entry name" value="CUNO2RDTASE"/>
</dbReference>
<dbReference type="EMBL" id="LGRX02000010">
    <property type="protein sequence ID" value="KAK3289893.1"/>
    <property type="molecule type" value="Genomic_DNA"/>
</dbReference>
<feature type="coiled-coil region" evidence="12">
    <location>
        <begin position="190"/>
        <end position="249"/>
    </location>
</feature>
<keyword evidence="8" id="KW-0560">Oxidoreductase</keyword>
<keyword evidence="14" id="KW-0472">Membrane</keyword>
<evidence type="ECO:0000256" key="5">
    <source>
        <dbReference type="ARBA" id="ARBA00017290"/>
    </source>
</evidence>
<evidence type="ECO:0000256" key="12">
    <source>
        <dbReference type="SAM" id="Coils"/>
    </source>
</evidence>
<gene>
    <name evidence="17" type="ORF">CYMTET_2688</name>
</gene>
<evidence type="ECO:0000256" key="4">
    <source>
        <dbReference type="ARBA" id="ARBA00011882"/>
    </source>
</evidence>
<dbReference type="InterPro" id="IPR001287">
    <property type="entry name" value="NO2-reductase_Cu"/>
</dbReference>